<evidence type="ECO:0000313" key="3">
    <source>
        <dbReference type="Proteomes" id="UP000541583"/>
    </source>
</evidence>
<dbReference type="OrthoDB" id="796111at2"/>
<dbReference type="AlphaFoldDB" id="A0A1N7EBH7"/>
<organism evidence="2 4">
    <name type="scientific">Mucilaginibacter lappiensis</name>
    <dbReference type="NCBI Taxonomy" id="354630"/>
    <lineage>
        <taxon>Bacteria</taxon>
        <taxon>Pseudomonadati</taxon>
        <taxon>Bacteroidota</taxon>
        <taxon>Sphingobacteriia</taxon>
        <taxon>Sphingobacteriales</taxon>
        <taxon>Sphingobacteriaceae</taxon>
        <taxon>Mucilaginibacter</taxon>
    </lineage>
</organism>
<evidence type="ECO:0000313" key="4">
    <source>
        <dbReference type="Proteomes" id="UP000548326"/>
    </source>
</evidence>
<gene>
    <name evidence="2" type="ORF">HDF22_003985</name>
    <name evidence="1" type="ORF">HDF23_004339</name>
</gene>
<sequence>MEKLPFDTTNLDADDMQALEASYETVKKSFKVGLANDDVMKLKEFDVFSNYPNATIGGTLLINHPESGCYLTYVKTHTVIKTGQGPGAGISYYKCQLWASATLRNDFGRVIIRRETLVDKILNLVHPVELHFKDDPTFSSRFYVVANDPEKATLAMTSNFRAAIMNIQLDDFIIEIVNSTLIIGNIQLITPEQAVYLADFASKLSVIK</sequence>
<dbReference type="EMBL" id="JACHCA010000011">
    <property type="protein sequence ID" value="MBB6129853.1"/>
    <property type="molecule type" value="Genomic_DNA"/>
</dbReference>
<proteinExistence type="predicted"/>
<dbReference type="STRING" id="354630.SAMN05421821_113152"/>
<reference evidence="3 4" key="1">
    <citation type="submission" date="2020-08" db="EMBL/GenBank/DDBJ databases">
        <title>Genomic Encyclopedia of Type Strains, Phase IV (KMG-V): Genome sequencing to study the core and pangenomes of soil and plant-associated prokaryotes.</title>
        <authorList>
            <person name="Whitman W."/>
        </authorList>
    </citation>
    <scope>NUCLEOTIDE SEQUENCE [LARGE SCALE GENOMIC DNA]</scope>
    <source>
        <strain evidence="1 3">ANJLi2</strain>
        <strain evidence="2 4">MP601</strain>
    </source>
</reference>
<comment type="caution">
    <text evidence="2">The sequence shown here is derived from an EMBL/GenBank/DDBJ whole genome shotgun (WGS) entry which is preliminary data.</text>
</comment>
<dbReference type="RefSeq" id="WP_076376364.1">
    <property type="nucleotide sequence ID" value="NZ_FTMG01000013.1"/>
</dbReference>
<evidence type="ECO:0000313" key="1">
    <source>
        <dbReference type="EMBL" id="MBB6111568.1"/>
    </source>
</evidence>
<dbReference type="Proteomes" id="UP000548326">
    <property type="component" value="Unassembled WGS sequence"/>
</dbReference>
<protein>
    <submittedName>
        <fullName evidence="2">Uncharacterized protein</fullName>
    </submittedName>
</protein>
<keyword evidence="3" id="KW-1185">Reference proteome</keyword>
<name>A0A1N7EBH7_9SPHI</name>
<accession>A0A1N7EBH7</accession>
<evidence type="ECO:0000313" key="2">
    <source>
        <dbReference type="EMBL" id="MBB6129853.1"/>
    </source>
</evidence>
<dbReference type="Proteomes" id="UP000541583">
    <property type="component" value="Unassembled WGS sequence"/>
</dbReference>
<dbReference type="EMBL" id="JACHCB010000013">
    <property type="protein sequence ID" value="MBB6111568.1"/>
    <property type="molecule type" value="Genomic_DNA"/>
</dbReference>